<dbReference type="AlphaFoldDB" id="A0A7K0EVQ1"/>
<dbReference type="InterPro" id="IPR029060">
    <property type="entry name" value="PIN-like_dom_sf"/>
</dbReference>
<comment type="caution">
    <text evidence="2">The sequence shown here is derived from an EMBL/GenBank/DDBJ whole genome shotgun (WGS) entry which is preliminary data.</text>
</comment>
<dbReference type="Proteomes" id="UP000441754">
    <property type="component" value="Unassembled WGS sequence"/>
</dbReference>
<sequence>MTSSKSLMLKCLMLRSQRKKFKRKLMLIGVKKNKRLKVILDANWYISACISRKSRRTVYYQILKNTDLQLFYSQELVAEFDDVINRPKFAKIVTAKQVSRFKSIILKFLNRTTLGTLPDLVRDKNDNYLLGICAGCQADFLITGDNDLLVLEEYQKTKILSMGQFLLLLSTIKS</sequence>
<keyword evidence="3" id="KW-1185">Reference proteome</keyword>
<name>A0A7K0EVQ1_9BACT</name>
<dbReference type="InterPro" id="IPR002716">
    <property type="entry name" value="PIN_dom"/>
</dbReference>
<evidence type="ECO:0000313" key="2">
    <source>
        <dbReference type="EMBL" id="MRS65581.1"/>
    </source>
</evidence>
<dbReference type="SUPFAM" id="SSF88723">
    <property type="entry name" value="PIN domain-like"/>
    <property type="match status" value="1"/>
</dbReference>
<protein>
    <submittedName>
        <fullName evidence="2">Putative toxin-antitoxin system toxin component, PIN family</fullName>
    </submittedName>
</protein>
<dbReference type="PANTHER" id="PTHR34610">
    <property type="entry name" value="SSL7007 PROTEIN"/>
    <property type="match status" value="1"/>
</dbReference>
<dbReference type="EMBL" id="WJXZ01000015">
    <property type="protein sequence ID" value="MRS65581.1"/>
    <property type="molecule type" value="Genomic_DNA"/>
</dbReference>
<feature type="domain" description="PIN" evidence="1">
    <location>
        <begin position="37"/>
        <end position="146"/>
    </location>
</feature>
<proteinExistence type="predicted"/>
<dbReference type="NCBIfam" id="TIGR00305">
    <property type="entry name" value="putative toxin-antitoxin system toxin component, PIN family"/>
    <property type="match status" value="1"/>
</dbReference>
<dbReference type="Pfam" id="PF13470">
    <property type="entry name" value="PIN_3"/>
    <property type="match status" value="1"/>
</dbReference>
<reference evidence="2 3" key="1">
    <citation type="journal article" date="2018" name="Antonie Van Leeuwenhoek">
        <title>Larkinella terrae sp. nov., isolated from soil on Jeju Island, South Korea.</title>
        <authorList>
            <person name="Ten L.N."/>
            <person name="Jeon J."/>
            <person name="Park S.J."/>
            <person name="Park S."/>
            <person name="Lee S.Y."/>
            <person name="Kim M.K."/>
            <person name="Jung H.Y."/>
        </authorList>
    </citation>
    <scope>NUCLEOTIDE SEQUENCE [LARGE SCALE GENOMIC DNA]</scope>
    <source>
        <strain evidence="2 3">KCTC 52001</strain>
    </source>
</reference>
<dbReference type="InterPro" id="IPR002850">
    <property type="entry name" value="PIN_toxin-like"/>
</dbReference>
<accession>A0A7K0EVQ1</accession>
<dbReference type="PANTHER" id="PTHR34610:SF4">
    <property type="entry name" value="SLL8027 PROTEIN"/>
    <property type="match status" value="1"/>
</dbReference>
<evidence type="ECO:0000313" key="3">
    <source>
        <dbReference type="Proteomes" id="UP000441754"/>
    </source>
</evidence>
<dbReference type="OrthoDB" id="597986at2"/>
<organism evidence="2 3">
    <name type="scientific">Larkinella terrae</name>
    <dbReference type="NCBI Taxonomy" id="2025311"/>
    <lineage>
        <taxon>Bacteria</taxon>
        <taxon>Pseudomonadati</taxon>
        <taxon>Bacteroidota</taxon>
        <taxon>Cytophagia</taxon>
        <taxon>Cytophagales</taxon>
        <taxon>Spirosomataceae</taxon>
        <taxon>Larkinella</taxon>
    </lineage>
</organism>
<gene>
    <name evidence="2" type="ORF">GJJ30_30095</name>
</gene>
<evidence type="ECO:0000259" key="1">
    <source>
        <dbReference type="Pfam" id="PF13470"/>
    </source>
</evidence>